<name>A0ABR4B5T5_9LECA</name>
<sequence length="179" mass="19942">MPAVKRARTNPWVHRKQNAKIKDALLASALLGARAEAISAERTSSFIWAHSSHSLYFDVQGGRIRLEWLWAQLAAGADANSCLAQIGGHVALLQVAKGDYEDIAFSLLIAGAKVDFPTVSHEHTGLVKWMNARRESFNRAKLHAYAVLFPGVEFSEGGEECLRRLYPIRRNVPYYRPAN</sequence>
<dbReference type="Proteomes" id="UP001590951">
    <property type="component" value="Unassembled WGS sequence"/>
</dbReference>
<evidence type="ECO:0000313" key="1">
    <source>
        <dbReference type="EMBL" id="KAL2052980.1"/>
    </source>
</evidence>
<gene>
    <name evidence="1" type="ORF">ABVK25_006617</name>
</gene>
<organism evidence="1 2">
    <name type="scientific">Lepraria finkii</name>
    <dbReference type="NCBI Taxonomy" id="1340010"/>
    <lineage>
        <taxon>Eukaryota</taxon>
        <taxon>Fungi</taxon>
        <taxon>Dikarya</taxon>
        <taxon>Ascomycota</taxon>
        <taxon>Pezizomycotina</taxon>
        <taxon>Lecanoromycetes</taxon>
        <taxon>OSLEUM clade</taxon>
        <taxon>Lecanoromycetidae</taxon>
        <taxon>Lecanorales</taxon>
        <taxon>Lecanorineae</taxon>
        <taxon>Stereocaulaceae</taxon>
        <taxon>Lepraria</taxon>
    </lineage>
</organism>
<keyword evidence="2" id="KW-1185">Reference proteome</keyword>
<protein>
    <submittedName>
        <fullName evidence="1">Uncharacterized protein</fullName>
    </submittedName>
</protein>
<accession>A0ABR4B5T5</accession>
<dbReference type="EMBL" id="JBHFEH010000023">
    <property type="protein sequence ID" value="KAL2052980.1"/>
    <property type="molecule type" value="Genomic_DNA"/>
</dbReference>
<reference evidence="1 2" key="1">
    <citation type="submission" date="2024-09" db="EMBL/GenBank/DDBJ databases">
        <title>Rethinking Asexuality: The Enigmatic Case of Functional Sexual Genes in Lepraria (Stereocaulaceae).</title>
        <authorList>
            <person name="Doellman M."/>
            <person name="Sun Y."/>
            <person name="Barcenas-Pena A."/>
            <person name="Lumbsch H.T."/>
            <person name="Grewe F."/>
        </authorList>
    </citation>
    <scope>NUCLEOTIDE SEQUENCE [LARGE SCALE GENOMIC DNA]</scope>
    <source>
        <strain evidence="1 2">Grewe 0041</strain>
    </source>
</reference>
<comment type="caution">
    <text evidence="1">The sequence shown here is derived from an EMBL/GenBank/DDBJ whole genome shotgun (WGS) entry which is preliminary data.</text>
</comment>
<evidence type="ECO:0000313" key="2">
    <source>
        <dbReference type="Proteomes" id="UP001590951"/>
    </source>
</evidence>
<proteinExistence type="predicted"/>